<accession>E4TMM1</accession>
<dbReference type="HOGENOM" id="CLU_3404312_0_0_10"/>
<keyword evidence="2" id="KW-1185">Reference proteome</keyword>
<proteinExistence type="predicted"/>
<dbReference type="Proteomes" id="UP000008720">
    <property type="component" value="Chromosome"/>
</dbReference>
<dbReference type="KEGG" id="mtt:Ftrac_3483"/>
<dbReference type="AlphaFoldDB" id="E4TMM1"/>
<protein>
    <submittedName>
        <fullName evidence="1">Uncharacterized protein</fullName>
    </submittedName>
</protein>
<reference evidence="1 2" key="1">
    <citation type="journal article" date="2011" name="Stand. Genomic Sci.">
        <title>Complete genome sequence of Marivirga tractuosa type strain (H-43).</title>
        <authorList>
            <person name="Pagani I."/>
            <person name="Chertkov O."/>
            <person name="Lapidus A."/>
            <person name="Lucas S."/>
            <person name="Del Rio T.G."/>
            <person name="Tice H."/>
            <person name="Copeland A."/>
            <person name="Cheng J.F."/>
            <person name="Nolan M."/>
            <person name="Saunders E."/>
            <person name="Pitluck S."/>
            <person name="Held B."/>
            <person name="Goodwin L."/>
            <person name="Liolios K."/>
            <person name="Ovchinikova G."/>
            <person name="Ivanova N."/>
            <person name="Mavromatis K."/>
            <person name="Pati A."/>
            <person name="Chen A."/>
            <person name="Palaniappan K."/>
            <person name="Land M."/>
            <person name="Hauser L."/>
            <person name="Jeffries C.D."/>
            <person name="Detter J.C."/>
            <person name="Han C."/>
            <person name="Tapia R."/>
            <person name="Ngatchou-Djao O.D."/>
            <person name="Rohde M."/>
            <person name="Goker M."/>
            <person name="Spring S."/>
            <person name="Sikorski J."/>
            <person name="Woyke T."/>
            <person name="Bristow J."/>
            <person name="Eisen J.A."/>
            <person name="Markowitz V."/>
            <person name="Hugenholtz P."/>
            <person name="Klenk H.P."/>
            <person name="Kyrpides N.C."/>
        </authorList>
    </citation>
    <scope>NUCLEOTIDE SEQUENCE [LARGE SCALE GENOMIC DNA]</scope>
    <source>
        <strain evidence="2">ATCC 23168 / DSM 4126 / NBRC 15989 / NCIMB 1408 / VKM B-1430 / H-43</strain>
    </source>
</reference>
<organism evidence="1 2">
    <name type="scientific">Marivirga tractuosa (strain ATCC 23168 / DSM 4126 / NBRC 15989 / NCIMB 1408 / VKM B-1430 / H-43)</name>
    <name type="common">Microscilla tractuosa</name>
    <name type="synonym">Flexibacter tractuosus</name>
    <dbReference type="NCBI Taxonomy" id="643867"/>
    <lineage>
        <taxon>Bacteria</taxon>
        <taxon>Pseudomonadati</taxon>
        <taxon>Bacteroidota</taxon>
        <taxon>Cytophagia</taxon>
        <taxon>Cytophagales</taxon>
        <taxon>Marivirgaceae</taxon>
        <taxon>Marivirga</taxon>
    </lineage>
</organism>
<gene>
    <name evidence="1" type="ordered locus">Ftrac_3483</name>
</gene>
<evidence type="ECO:0000313" key="2">
    <source>
        <dbReference type="Proteomes" id="UP000008720"/>
    </source>
</evidence>
<sequence>MYSFYINYKVFKKNNEDGLAKVILNIFIVV</sequence>
<dbReference type="STRING" id="643867.Ftrac_3483"/>
<evidence type="ECO:0000313" key="1">
    <source>
        <dbReference type="EMBL" id="ADR23455.1"/>
    </source>
</evidence>
<dbReference type="EMBL" id="CP002349">
    <property type="protein sequence ID" value="ADR23455.1"/>
    <property type="molecule type" value="Genomic_DNA"/>
</dbReference>
<name>E4TMM1_MARTH</name>